<reference evidence="6 7" key="1">
    <citation type="journal article" date="2019" name="Int. J. Syst. Evol. Microbiol.">
        <title>Capsulimonas corticalis gen. nov., sp. nov., an aerobic capsulated bacterium, of a novel bacterial order, Capsulimonadales ord. nov., of the class Armatimonadia of the phylum Armatimonadetes.</title>
        <authorList>
            <person name="Li J."/>
            <person name="Kudo C."/>
            <person name="Tonouchi A."/>
        </authorList>
    </citation>
    <scope>NUCLEOTIDE SEQUENCE [LARGE SCALE GENOMIC DNA]</scope>
    <source>
        <strain evidence="6 7">AX-7</strain>
    </source>
</reference>
<dbReference type="CDD" id="cd07025">
    <property type="entry name" value="Peptidase_S66"/>
    <property type="match status" value="1"/>
</dbReference>
<dbReference type="InterPro" id="IPR040921">
    <property type="entry name" value="Peptidase_S66C"/>
</dbReference>
<dbReference type="Gene3D" id="3.50.30.60">
    <property type="entry name" value="LD-carboxypeptidase A C-terminal domain-like"/>
    <property type="match status" value="1"/>
</dbReference>
<dbReference type="GO" id="GO:0006508">
    <property type="term" value="P:proteolysis"/>
    <property type="evidence" value="ECO:0007669"/>
    <property type="project" value="UniProtKB-KW"/>
</dbReference>
<dbReference type="OrthoDB" id="9807329at2"/>
<name>A0A402CSP5_9BACT</name>
<keyword evidence="3" id="KW-0645">Protease</keyword>
<dbReference type="Pfam" id="PF17676">
    <property type="entry name" value="Peptidase_S66C"/>
    <property type="match status" value="1"/>
</dbReference>
<dbReference type="SUPFAM" id="SSF52317">
    <property type="entry name" value="Class I glutamine amidotransferase-like"/>
    <property type="match status" value="1"/>
</dbReference>
<protein>
    <submittedName>
        <fullName evidence="6">Peptidase U61</fullName>
    </submittedName>
</protein>
<evidence type="ECO:0000313" key="6">
    <source>
        <dbReference type="EMBL" id="BDI31012.1"/>
    </source>
</evidence>
<dbReference type="GO" id="GO:0008236">
    <property type="term" value="F:serine-type peptidase activity"/>
    <property type="evidence" value="ECO:0007669"/>
    <property type="project" value="UniProtKB-KW"/>
</dbReference>
<dbReference type="Gene3D" id="3.40.50.10740">
    <property type="entry name" value="Class I glutamine amidotransferase-like"/>
    <property type="match status" value="1"/>
</dbReference>
<evidence type="ECO:0000313" key="7">
    <source>
        <dbReference type="Proteomes" id="UP000287394"/>
    </source>
</evidence>
<evidence type="ECO:0000256" key="3">
    <source>
        <dbReference type="ARBA" id="ARBA00022670"/>
    </source>
</evidence>
<evidence type="ECO:0000256" key="2">
    <source>
        <dbReference type="ARBA" id="ARBA00022645"/>
    </source>
</evidence>
<dbReference type="PIRSF" id="PIRSF028757">
    <property type="entry name" value="LD-carboxypeptidase"/>
    <property type="match status" value="1"/>
</dbReference>
<dbReference type="AlphaFoldDB" id="A0A402CSP5"/>
<keyword evidence="4" id="KW-0378">Hydrolase</keyword>
<evidence type="ECO:0000256" key="1">
    <source>
        <dbReference type="ARBA" id="ARBA00010233"/>
    </source>
</evidence>
<dbReference type="Proteomes" id="UP000287394">
    <property type="component" value="Chromosome"/>
</dbReference>
<evidence type="ECO:0000256" key="5">
    <source>
        <dbReference type="ARBA" id="ARBA00022825"/>
    </source>
</evidence>
<dbReference type="InterPro" id="IPR027478">
    <property type="entry name" value="LdcA_N"/>
</dbReference>
<gene>
    <name evidence="6" type="ORF">CCAX7_30630</name>
</gene>
<dbReference type="RefSeq" id="WP_119320414.1">
    <property type="nucleotide sequence ID" value="NZ_AP025739.1"/>
</dbReference>
<dbReference type="SUPFAM" id="SSF141986">
    <property type="entry name" value="LD-carboxypeptidase A C-terminal domain-like"/>
    <property type="match status" value="1"/>
</dbReference>
<dbReference type="Pfam" id="PF02016">
    <property type="entry name" value="Peptidase_S66"/>
    <property type="match status" value="1"/>
</dbReference>
<accession>A0A402CSP5</accession>
<sequence length="305" mass="32559">MRKPKPLPPGGVIGIVSPASPSDAEGLRSGMAVLEAYGFRPKLMPHALDRHGHAAGLDEDRAADFMAAYADPEIDLVWCARGGSASLRLWPHLDWSALAALPPKLVVGYSDITSLQIPLTQRAHIPAIHGQMVFELALRTPEPLLQWLLGLLQSSEPAGLVPAIASDTLVPGVTEGALCGGCLSLVRATLGTPYQIDATDKLLLMEDIGEKPWGIERDLVHLREAGVLETAAGFIVGEATDTDDTQTLPMRRIWADILEPYGKPTVLGFPFGHVAQNYALPLGCRARLDAGARSLTILESAVHNG</sequence>
<keyword evidence="2" id="KW-0121">Carboxypeptidase</keyword>
<comment type="similarity">
    <text evidence="1">Belongs to the peptidase S66 family.</text>
</comment>
<evidence type="ECO:0000256" key="4">
    <source>
        <dbReference type="ARBA" id="ARBA00022801"/>
    </source>
</evidence>
<dbReference type="InterPro" id="IPR029062">
    <property type="entry name" value="Class_I_gatase-like"/>
</dbReference>
<dbReference type="EMBL" id="AP025739">
    <property type="protein sequence ID" value="BDI31012.1"/>
    <property type="molecule type" value="Genomic_DNA"/>
</dbReference>
<dbReference type="GO" id="GO:0004180">
    <property type="term" value="F:carboxypeptidase activity"/>
    <property type="evidence" value="ECO:0007669"/>
    <property type="project" value="UniProtKB-KW"/>
</dbReference>
<keyword evidence="5" id="KW-0720">Serine protease</keyword>
<dbReference type="PANTHER" id="PTHR30237">
    <property type="entry name" value="MURAMOYLTETRAPEPTIDE CARBOXYPEPTIDASE"/>
    <property type="match status" value="1"/>
</dbReference>
<dbReference type="InterPro" id="IPR003507">
    <property type="entry name" value="S66_fam"/>
</dbReference>
<proteinExistence type="inferred from homology"/>
<dbReference type="FunCoup" id="A0A402CSP5">
    <property type="interactions" value="81"/>
</dbReference>
<organism evidence="6 7">
    <name type="scientific">Capsulimonas corticalis</name>
    <dbReference type="NCBI Taxonomy" id="2219043"/>
    <lineage>
        <taxon>Bacteria</taxon>
        <taxon>Bacillati</taxon>
        <taxon>Armatimonadota</taxon>
        <taxon>Armatimonadia</taxon>
        <taxon>Capsulimonadales</taxon>
        <taxon>Capsulimonadaceae</taxon>
        <taxon>Capsulimonas</taxon>
    </lineage>
</organism>
<dbReference type="InterPro" id="IPR027461">
    <property type="entry name" value="Carboxypeptidase_A_C_sf"/>
</dbReference>
<keyword evidence="7" id="KW-1185">Reference proteome</keyword>
<dbReference type="KEGG" id="ccot:CCAX7_30630"/>
<dbReference type="PANTHER" id="PTHR30237:SF2">
    <property type="entry name" value="MUREIN TETRAPEPTIDE CARBOXYPEPTIDASE"/>
    <property type="match status" value="1"/>
</dbReference>
<dbReference type="InterPro" id="IPR040449">
    <property type="entry name" value="Peptidase_S66_N"/>
</dbReference>